<gene>
    <name evidence="3" type="ORF">Z517_10334</name>
</gene>
<proteinExistence type="predicted"/>
<dbReference type="STRING" id="1442368.A0A0D2EMH5"/>
<dbReference type="AlphaFoldDB" id="A0A0D2EMH5"/>
<feature type="transmembrane region" description="Helical" evidence="2">
    <location>
        <begin position="15"/>
        <end position="34"/>
    </location>
</feature>
<name>A0A0D2EMH5_9EURO</name>
<keyword evidence="2" id="KW-1133">Transmembrane helix</keyword>
<feature type="compositionally biased region" description="Basic and acidic residues" evidence="1">
    <location>
        <begin position="97"/>
        <end position="110"/>
    </location>
</feature>
<feature type="region of interest" description="Disordered" evidence="1">
    <location>
        <begin position="202"/>
        <end position="225"/>
    </location>
</feature>
<dbReference type="RefSeq" id="XP_013279400.1">
    <property type="nucleotide sequence ID" value="XM_013423946.1"/>
</dbReference>
<accession>A0A0D2EMH5</accession>
<keyword evidence="4" id="KW-1185">Reference proteome</keyword>
<evidence type="ECO:0000313" key="3">
    <source>
        <dbReference type="EMBL" id="KIW75592.1"/>
    </source>
</evidence>
<evidence type="ECO:0000313" key="4">
    <source>
        <dbReference type="Proteomes" id="UP000053029"/>
    </source>
</evidence>
<dbReference type="Pfam" id="PF04882">
    <property type="entry name" value="Peroxin-3"/>
    <property type="match status" value="1"/>
</dbReference>
<dbReference type="GO" id="GO:0005778">
    <property type="term" value="C:peroxisomal membrane"/>
    <property type="evidence" value="ECO:0007669"/>
    <property type="project" value="InterPro"/>
</dbReference>
<dbReference type="Proteomes" id="UP000053029">
    <property type="component" value="Unassembled WGS sequence"/>
</dbReference>
<dbReference type="GeneID" id="25309824"/>
<keyword evidence="2" id="KW-0812">Transmembrane</keyword>
<reference evidence="3 4" key="1">
    <citation type="submission" date="2015-01" db="EMBL/GenBank/DDBJ databases">
        <title>The Genome Sequence of Fonsecaea pedrosoi CBS 271.37.</title>
        <authorList>
            <consortium name="The Broad Institute Genomics Platform"/>
            <person name="Cuomo C."/>
            <person name="de Hoog S."/>
            <person name="Gorbushina A."/>
            <person name="Stielow B."/>
            <person name="Teixiera M."/>
            <person name="Abouelleil A."/>
            <person name="Chapman S.B."/>
            <person name="Priest M."/>
            <person name="Young S.K."/>
            <person name="Wortman J."/>
            <person name="Nusbaum C."/>
            <person name="Birren B."/>
        </authorList>
    </citation>
    <scope>NUCLEOTIDE SEQUENCE [LARGE SCALE GENOMIC DNA]</scope>
    <source>
        <strain evidence="3 4">CBS 271.37</strain>
    </source>
</reference>
<feature type="compositionally biased region" description="Basic and acidic residues" evidence="1">
    <location>
        <begin position="333"/>
        <end position="345"/>
    </location>
</feature>
<dbReference type="PANTHER" id="PTHR28080">
    <property type="entry name" value="PEROXISOMAL BIOGENESIS FACTOR 3"/>
    <property type="match status" value="1"/>
</dbReference>
<dbReference type="OrthoDB" id="45930at2759"/>
<keyword evidence="2" id="KW-0472">Membrane</keyword>
<dbReference type="HOGENOM" id="CLU_017002_3_0_1"/>
<evidence type="ECO:0008006" key="5">
    <source>
        <dbReference type="Google" id="ProtNLM"/>
    </source>
</evidence>
<dbReference type="GO" id="GO:0030674">
    <property type="term" value="F:protein-macromolecule adaptor activity"/>
    <property type="evidence" value="ECO:0007669"/>
    <property type="project" value="TreeGrafter"/>
</dbReference>
<protein>
    <recommendedName>
        <fullName evidence="5">Peroxin-3</fullName>
    </recommendedName>
</protein>
<dbReference type="GO" id="GO:0045046">
    <property type="term" value="P:protein import into peroxisome membrane"/>
    <property type="evidence" value="ECO:0007669"/>
    <property type="project" value="TreeGrafter"/>
</dbReference>
<dbReference type="EMBL" id="KN846975">
    <property type="protein sequence ID" value="KIW75592.1"/>
    <property type="molecule type" value="Genomic_DNA"/>
</dbReference>
<evidence type="ECO:0000256" key="1">
    <source>
        <dbReference type="SAM" id="MobiDB-lite"/>
    </source>
</evidence>
<feature type="region of interest" description="Disordered" evidence="1">
    <location>
        <begin position="97"/>
        <end position="119"/>
    </location>
</feature>
<dbReference type="InterPro" id="IPR006966">
    <property type="entry name" value="Peroxin-3"/>
</dbReference>
<dbReference type="PANTHER" id="PTHR28080:SF1">
    <property type="entry name" value="PEROXISOMAL BIOGENESIS FACTOR 3"/>
    <property type="match status" value="1"/>
</dbReference>
<organism evidence="3 4">
    <name type="scientific">Fonsecaea pedrosoi CBS 271.37</name>
    <dbReference type="NCBI Taxonomy" id="1442368"/>
    <lineage>
        <taxon>Eukaryota</taxon>
        <taxon>Fungi</taxon>
        <taxon>Dikarya</taxon>
        <taxon>Ascomycota</taxon>
        <taxon>Pezizomycotina</taxon>
        <taxon>Eurotiomycetes</taxon>
        <taxon>Chaetothyriomycetidae</taxon>
        <taxon>Chaetothyriales</taxon>
        <taxon>Herpotrichiellaceae</taxon>
        <taxon>Fonsecaea</taxon>
    </lineage>
</organism>
<dbReference type="VEuPathDB" id="FungiDB:Z517_10334"/>
<evidence type="ECO:0000256" key="2">
    <source>
        <dbReference type="SAM" id="Phobius"/>
    </source>
</evidence>
<feature type="region of interest" description="Disordered" evidence="1">
    <location>
        <begin position="484"/>
        <end position="503"/>
    </location>
</feature>
<sequence>MISATRRWLRRHRTGIAIGAGVVGATYLAAQYVLGKINEARERMQMDKIAKENIRRRFEQNQTDCTITVLALLPTLTENILEDLPVEQLTHELQQKKAERLARASGEGKSEASSMYDGDTASMSSFQTGSFIHASQFQGDASQPTGPRRTKAQLWNELKVTSITRAFTLIYSLSLLIILTRIQLNLLGRLNYLSSVISLAQPPPPERADSISLEDHDDGSSGAAFGNDFETNRRYLTFSWFLLHKGYAKIMSKVREAVEEVFGGISPSEGITAARLSDLVLDVRKRVEGGSEQERYATRWLTYVLPPKEEEETVLIESGVVTPPATSPGSHTQDPEKGERQEPTMHIDTSTGPLRQLLDETADLIDSPTFTRIHTLLLNSMFSHLLDTRVIAQLYPQPRQHSPSSSMSSAQQPRIQELDSAVTVVPGEPRVKLANILAIITRQAHAIGNGNNPPNEYVSTAEAEVRELEAFAAVIYASNLDQSLEENRPDTGDSGLKAAGGVGVSDVGAEPVDELIESKLESAWTKVAGSSSFSSR</sequence>
<feature type="region of interest" description="Disordered" evidence="1">
    <location>
        <begin position="320"/>
        <end position="353"/>
    </location>
</feature>